<evidence type="ECO:0000313" key="3">
    <source>
        <dbReference type="EMBL" id="KAF2651754.1"/>
    </source>
</evidence>
<evidence type="ECO:0000256" key="2">
    <source>
        <dbReference type="SAM" id="Phobius"/>
    </source>
</evidence>
<sequence>MALVVFAQSLGSANSLTLRNVMFVPSLKTQLIVQAPNVDVNAVIRAGATGSRSIVHPNDLTGVLNAYSNSDDRTFVLVTALAAMCGIALWGLGWKDLRKKTGRENDESECTEDVKLSENSGGS</sequence>
<dbReference type="Proteomes" id="UP000799324">
    <property type="component" value="Unassembled WGS sequence"/>
</dbReference>
<evidence type="ECO:0000313" key="4">
    <source>
        <dbReference type="Proteomes" id="UP000799324"/>
    </source>
</evidence>
<keyword evidence="2" id="KW-0812">Transmembrane</keyword>
<keyword evidence="2" id="KW-1133">Transmembrane helix</keyword>
<keyword evidence="4" id="KW-1185">Reference proteome</keyword>
<evidence type="ECO:0008006" key="5">
    <source>
        <dbReference type="Google" id="ProtNLM"/>
    </source>
</evidence>
<dbReference type="EMBL" id="MU004418">
    <property type="protein sequence ID" value="KAF2651754.1"/>
    <property type="molecule type" value="Genomic_DNA"/>
</dbReference>
<feature type="transmembrane region" description="Helical" evidence="2">
    <location>
        <begin position="74"/>
        <end position="93"/>
    </location>
</feature>
<name>A0A6A6SZQ1_9PLEO</name>
<gene>
    <name evidence="3" type="ORF">K491DRAFT_696196</name>
</gene>
<dbReference type="OrthoDB" id="10021397at2759"/>
<dbReference type="AlphaFoldDB" id="A0A6A6SZQ1"/>
<evidence type="ECO:0000256" key="1">
    <source>
        <dbReference type="SAM" id="MobiDB-lite"/>
    </source>
</evidence>
<accession>A0A6A6SZQ1</accession>
<proteinExistence type="predicted"/>
<keyword evidence="2" id="KW-0472">Membrane</keyword>
<feature type="region of interest" description="Disordered" evidence="1">
    <location>
        <begin position="101"/>
        <end position="123"/>
    </location>
</feature>
<organism evidence="3 4">
    <name type="scientific">Lophiostoma macrostomum CBS 122681</name>
    <dbReference type="NCBI Taxonomy" id="1314788"/>
    <lineage>
        <taxon>Eukaryota</taxon>
        <taxon>Fungi</taxon>
        <taxon>Dikarya</taxon>
        <taxon>Ascomycota</taxon>
        <taxon>Pezizomycotina</taxon>
        <taxon>Dothideomycetes</taxon>
        <taxon>Pleosporomycetidae</taxon>
        <taxon>Pleosporales</taxon>
        <taxon>Lophiostomataceae</taxon>
        <taxon>Lophiostoma</taxon>
    </lineage>
</organism>
<protein>
    <recommendedName>
        <fullName evidence="5">MFS general substrate transporter</fullName>
    </recommendedName>
</protein>
<reference evidence="3" key="1">
    <citation type="journal article" date="2020" name="Stud. Mycol.">
        <title>101 Dothideomycetes genomes: a test case for predicting lifestyles and emergence of pathogens.</title>
        <authorList>
            <person name="Haridas S."/>
            <person name="Albert R."/>
            <person name="Binder M."/>
            <person name="Bloem J."/>
            <person name="Labutti K."/>
            <person name="Salamov A."/>
            <person name="Andreopoulos B."/>
            <person name="Baker S."/>
            <person name="Barry K."/>
            <person name="Bills G."/>
            <person name="Bluhm B."/>
            <person name="Cannon C."/>
            <person name="Castanera R."/>
            <person name="Culley D."/>
            <person name="Daum C."/>
            <person name="Ezra D."/>
            <person name="Gonzalez J."/>
            <person name="Henrissat B."/>
            <person name="Kuo A."/>
            <person name="Liang C."/>
            <person name="Lipzen A."/>
            <person name="Lutzoni F."/>
            <person name="Magnuson J."/>
            <person name="Mondo S."/>
            <person name="Nolan M."/>
            <person name="Ohm R."/>
            <person name="Pangilinan J."/>
            <person name="Park H.-J."/>
            <person name="Ramirez L."/>
            <person name="Alfaro M."/>
            <person name="Sun H."/>
            <person name="Tritt A."/>
            <person name="Yoshinaga Y."/>
            <person name="Zwiers L.-H."/>
            <person name="Turgeon B."/>
            <person name="Goodwin S."/>
            <person name="Spatafora J."/>
            <person name="Crous P."/>
            <person name="Grigoriev I."/>
        </authorList>
    </citation>
    <scope>NUCLEOTIDE SEQUENCE</scope>
    <source>
        <strain evidence="3">CBS 122681</strain>
    </source>
</reference>